<evidence type="ECO:0000313" key="4">
    <source>
        <dbReference type="EMBL" id="KUL01288.1"/>
    </source>
</evidence>
<dbReference type="AlphaFoldDB" id="A0A117MFI6"/>
<evidence type="ECO:0000313" key="3">
    <source>
        <dbReference type="EMBL" id="KUK62201.1"/>
    </source>
</evidence>
<dbReference type="EMBL" id="LGGD01000076">
    <property type="protein sequence ID" value="KUK62201.1"/>
    <property type="molecule type" value="Genomic_DNA"/>
</dbReference>
<dbReference type="InterPro" id="IPR041796">
    <property type="entry name" value="Mre11_N"/>
</dbReference>
<dbReference type="CDD" id="cd00840">
    <property type="entry name" value="MPP_Mre11_N"/>
    <property type="match status" value="1"/>
</dbReference>
<dbReference type="InterPro" id="IPR029052">
    <property type="entry name" value="Metallo-depent_PP-like"/>
</dbReference>
<dbReference type="Proteomes" id="UP000054598">
    <property type="component" value="Unassembled WGS sequence"/>
</dbReference>
<dbReference type="Pfam" id="PF00149">
    <property type="entry name" value="Metallophos"/>
    <property type="match status" value="1"/>
</dbReference>
<sequence length="377" mass="41387">MVRFLHTADWQIGMKAAHAGEKAKAVRQKRFETAGRIVELAKEKDVDFVLLAGDTFEHHNVDNAAVKRTVDILNRFDPIPVYVLPGNHDPMVPGGVWDRDAWERIGLHVTLLGERQEYCCRDDVVLYACPLTQKQSGLDPTAWIPNREDGDSRIRIGVAHGSLNILPGTVNFPIAGDRPEQSGLDYLALGDWHGHRIFGRAVYPGTMEPTSFSEQGSGSVLVVEIDEAGAEPRIEACRVNALTWAELIPPISTTDDVEMLDAAIQSFGSLASLLLKVSPDLGGCTDSKALERLETLQEELRESAFFLEWTDPVRQPVVGERPAQIPDGVLCQVDETLATVLDGRIPEGPGHQFADRDPEVVLAARMLLHRLAGGRSA</sequence>
<organism evidence="4 6">
    <name type="scientific">Methanoculleus marisnigri</name>
    <dbReference type="NCBI Taxonomy" id="2198"/>
    <lineage>
        <taxon>Archaea</taxon>
        <taxon>Methanobacteriati</taxon>
        <taxon>Methanobacteriota</taxon>
        <taxon>Stenosarchaea group</taxon>
        <taxon>Methanomicrobia</taxon>
        <taxon>Methanomicrobiales</taxon>
        <taxon>Methanomicrobiaceae</taxon>
        <taxon>Methanoculleus</taxon>
    </lineage>
</organism>
<dbReference type="InterPro" id="IPR050535">
    <property type="entry name" value="DNA_Repair-Maintenance_Comp"/>
</dbReference>
<gene>
    <name evidence="3" type="ORF">XD82_0771</name>
    <name evidence="4" type="ORF">XE10_1085</name>
</gene>
<reference evidence="4" key="1">
    <citation type="journal article" date="2015" name="MBio">
        <title>Genome-resolved metagenomic analysis reveals roles for candidate phyla and other microbial community members in biogeochemical transformations in oil reservoirs.</title>
        <authorList>
            <person name="Hu P."/>
            <person name="Tom L."/>
            <person name="Singh A."/>
            <person name="Thomas B.C."/>
            <person name="Baker B.J."/>
            <person name="Piceno Y.M."/>
            <person name="Andersen G.L."/>
            <person name="Banfield J.F."/>
        </authorList>
    </citation>
    <scope>NUCLEOTIDE SEQUENCE [LARGE SCALE GENOMIC DNA]</scope>
    <source>
        <strain evidence="3">62_101</strain>
        <strain evidence="4">63_41</strain>
    </source>
</reference>
<dbReference type="Proteomes" id="UP000054323">
    <property type="component" value="Unassembled WGS sequence"/>
</dbReference>
<dbReference type="InterPro" id="IPR004843">
    <property type="entry name" value="Calcineurin-like_PHP"/>
</dbReference>
<comment type="caution">
    <text evidence="4">The sequence shown here is derived from an EMBL/GenBank/DDBJ whole genome shotgun (WGS) entry which is preliminary data.</text>
</comment>
<dbReference type="EMBL" id="LGHE01000112">
    <property type="protein sequence ID" value="KUL01288.1"/>
    <property type="molecule type" value="Genomic_DNA"/>
</dbReference>
<dbReference type="SUPFAM" id="SSF56300">
    <property type="entry name" value="Metallo-dependent phosphatases"/>
    <property type="match status" value="1"/>
</dbReference>
<dbReference type="Gene3D" id="3.60.21.10">
    <property type="match status" value="1"/>
</dbReference>
<evidence type="ECO:0000259" key="2">
    <source>
        <dbReference type="Pfam" id="PF00149"/>
    </source>
</evidence>
<evidence type="ECO:0000313" key="5">
    <source>
        <dbReference type="Proteomes" id="UP000054323"/>
    </source>
</evidence>
<accession>A0A117MFI6</accession>
<dbReference type="PANTHER" id="PTHR30337">
    <property type="entry name" value="COMPONENT OF ATP-DEPENDENT DSDNA EXONUCLEASE"/>
    <property type="match status" value="1"/>
</dbReference>
<proteinExistence type="predicted"/>
<reference evidence="5 6" key="2">
    <citation type="journal article" date="2015" name="MBio">
        <title>Genome-Resolved Metagenomic Analysis Reveals Roles for Candidate Phyla and Other Microbial Community Members in Biogeochemical Transformations in Oil Reservoirs.</title>
        <authorList>
            <person name="Hu P."/>
            <person name="Tom L."/>
            <person name="Singh A."/>
            <person name="Thomas B.C."/>
            <person name="Baker B.J."/>
            <person name="Piceno Y.M."/>
            <person name="Andersen G.L."/>
            <person name="Banfield J.F."/>
        </authorList>
    </citation>
    <scope>NUCLEOTIDE SEQUENCE [LARGE SCALE GENOMIC DNA]</scope>
</reference>
<keyword evidence="1" id="KW-0378">Hydrolase</keyword>
<feature type="domain" description="Calcineurin-like phosphoesterase" evidence="2">
    <location>
        <begin position="3"/>
        <end position="107"/>
    </location>
</feature>
<evidence type="ECO:0000256" key="1">
    <source>
        <dbReference type="ARBA" id="ARBA00022801"/>
    </source>
</evidence>
<dbReference type="GO" id="GO:0016787">
    <property type="term" value="F:hydrolase activity"/>
    <property type="evidence" value="ECO:0007669"/>
    <property type="project" value="UniProtKB-KW"/>
</dbReference>
<evidence type="ECO:0000313" key="6">
    <source>
        <dbReference type="Proteomes" id="UP000054598"/>
    </source>
</evidence>
<dbReference type="PATRIC" id="fig|2198.3.peg.955"/>
<protein>
    <submittedName>
        <fullName evidence="4">Metallophosphoesterase</fullName>
    </submittedName>
</protein>
<name>A0A117MFI6_9EURY</name>